<proteinExistence type="predicted"/>
<keyword evidence="4" id="KW-1185">Reference proteome</keyword>
<evidence type="ECO:0000256" key="2">
    <source>
        <dbReference type="SAM" id="Coils"/>
    </source>
</evidence>
<evidence type="ECO:0000313" key="4">
    <source>
        <dbReference type="Proteomes" id="UP000261520"/>
    </source>
</evidence>
<dbReference type="PANTHER" id="PTHR34768">
    <property type="entry name" value="COILED-COIL DOMAIN-CONTAINING PROTEIN 89"/>
    <property type="match status" value="1"/>
</dbReference>
<sequence>MRVKDSRQSCSSDLHLALKKVWVFNETDATNTEILRSRIDEQSTLISILKQRSDELLVRCQALQKINSELEDQITDCHEELEKERKKYETLEKRFMDLASNNQAIIVFKDEYKSQNVQLRQKNQQLQSENESLFSKKLQDKEAAVQNLTEEINQLKDKYAQKEHDYSEKIDGFKAKFLKQTNDYEARELLFQSTFKALHTAQCNSYIICLDLKEQLKKTEEECTSKETNMTETIAALHKEKDKFLQVSVERGKLIQVFLRTRHLSKIEQSLEYDFNYRRNKKTFKEHSTNLLIYERELNKKLSLMTG</sequence>
<dbReference type="Proteomes" id="UP000261520">
    <property type="component" value="Unplaced"/>
</dbReference>
<name>A0A3B4B819_9GOBI</name>
<organism evidence="3 4">
    <name type="scientific">Periophthalmus magnuspinnatus</name>
    <dbReference type="NCBI Taxonomy" id="409849"/>
    <lineage>
        <taxon>Eukaryota</taxon>
        <taxon>Metazoa</taxon>
        <taxon>Chordata</taxon>
        <taxon>Craniata</taxon>
        <taxon>Vertebrata</taxon>
        <taxon>Euteleostomi</taxon>
        <taxon>Actinopterygii</taxon>
        <taxon>Neopterygii</taxon>
        <taxon>Teleostei</taxon>
        <taxon>Neoteleostei</taxon>
        <taxon>Acanthomorphata</taxon>
        <taxon>Gobiaria</taxon>
        <taxon>Gobiiformes</taxon>
        <taxon>Gobioidei</taxon>
        <taxon>Gobiidae</taxon>
        <taxon>Oxudercinae</taxon>
        <taxon>Periophthalmus</taxon>
    </lineage>
</organism>
<dbReference type="InterPro" id="IPR043450">
    <property type="entry name" value="CCDC89-like"/>
</dbReference>
<protein>
    <submittedName>
        <fullName evidence="3">Uncharacterized protein</fullName>
    </submittedName>
</protein>
<accession>A0A3B4B819</accession>
<reference evidence="3" key="1">
    <citation type="submission" date="2025-08" db="UniProtKB">
        <authorList>
            <consortium name="Ensembl"/>
        </authorList>
    </citation>
    <scope>IDENTIFICATION</scope>
</reference>
<feature type="coiled-coil region" evidence="2">
    <location>
        <begin position="53"/>
        <end position="165"/>
    </location>
</feature>
<dbReference type="Ensembl" id="ENSPMGT00000026312.1">
    <property type="protein sequence ID" value="ENSPMGP00000024691.1"/>
    <property type="gene ID" value="ENSPMGG00000019987.1"/>
</dbReference>
<evidence type="ECO:0000313" key="3">
    <source>
        <dbReference type="Ensembl" id="ENSPMGP00000024691.1"/>
    </source>
</evidence>
<dbReference type="PANTHER" id="PTHR34768:SF2">
    <property type="entry name" value="COILED-COIL DOMAIN CONTAINING 89"/>
    <property type="match status" value="1"/>
</dbReference>
<evidence type="ECO:0000256" key="1">
    <source>
        <dbReference type="ARBA" id="ARBA00023054"/>
    </source>
</evidence>
<reference evidence="3" key="2">
    <citation type="submission" date="2025-09" db="UniProtKB">
        <authorList>
            <consortium name="Ensembl"/>
        </authorList>
    </citation>
    <scope>IDENTIFICATION</scope>
</reference>
<keyword evidence="1 2" id="KW-0175">Coiled coil</keyword>
<dbReference type="AlphaFoldDB" id="A0A3B4B819"/>